<evidence type="ECO:0000256" key="3">
    <source>
        <dbReference type="ARBA" id="ARBA00008741"/>
    </source>
</evidence>
<reference evidence="13 14" key="1">
    <citation type="submission" date="2018-11" db="EMBL/GenBank/DDBJ databases">
        <title>Genomic Encyclopedia of Type Strains, Phase IV (KMG-IV): sequencing the most valuable type-strain genomes for metagenomic binning, comparative biology and taxonomic classification.</title>
        <authorList>
            <person name="Goeker M."/>
        </authorList>
    </citation>
    <scope>NUCLEOTIDE SEQUENCE [LARGE SCALE GENOMIC DNA]</scope>
    <source>
        <strain evidence="13 14">DSM 16974</strain>
    </source>
</reference>
<evidence type="ECO:0000256" key="10">
    <source>
        <dbReference type="ARBA" id="ARBA00022989"/>
    </source>
</evidence>
<accession>A0A3N1NWB6</accession>
<keyword evidence="14" id="KW-1185">Reference proteome</keyword>
<sequence>MSFYFDSFAEFLRMGGHGPYVWVCYLITWGTLLYLLLSPGIRRKRWLRRQAALLRRSARSAE</sequence>
<evidence type="ECO:0000256" key="11">
    <source>
        <dbReference type="ARBA" id="ARBA00023136"/>
    </source>
</evidence>
<evidence type="ECO:0000256" key="8">
    <source>
        <dbReference type="ARBA" id="ARBA00022692"/>
    </source>
</evidence>
<evidence type="ECO:0000313" key="13">
    <source>
        <dbReference type="EMBL" id="ROQ20119.1"/>
    </source>
</evidence>
<dbReference type="InterPro" id="IPR007078">
    <property type="entry name" value="Haem_export_protD_CcmD"/>
</dbReference>
<evidence type="ECO:0000256" key="12">
    <source>
        <dbReference type="RuleBase" id="RU363101"/>
    </source>
</evidence>
<evidence type="ECO:0000256" key="4">
    <source>
        <dbReference type="ARBA" id="ARBA00016461"/>
    </source>
</evidence>
<dbReference type="NCBIfam" id="TIGR03141">
    <property type="entry name" value="cytochro_ccmD"/>
    <property type="match status" value="1"/>
</dbReference>
<keyword evidence="5 12" id="KW-0813">Transport</keyword>
<feature type="transmembrane region" description="Helical" evidence="12">
    <location>
        <begin position="20"/>
        <end position="41"/>
    </location>
</feature>
<dbReference type="GO" id="GO:0015886">
    <property type="term" value="P:heme transport"/>
    <property type="evidence" value="ECO:0007669"/>
    <property type="project" value="InterPro"/>
</dbReference>
<dbReference type="AlphaFoldDB" id="A0A3N1NWB6"/>
<evidence type="ECO:0000256" key="1">
    <source>
        <dbReference type="ARBA" id="ARBA00002442"/>
    </source>
</evidence>
<evidence type="ECO:0000313" key="14">
    <source>
        <dbReference type="Proteomes" id="UP000273643"/>
    </source>
</evidence>
<keyword evidence="8 12" id="KW-0812">Transmembrane</keyword>
<dbReference type="InterPro" id="IPR052075">
    <property type="entry name" value="Heme_exporter_D"/>
</dbReference>
<keyword evidence="7 12" id="KW-0997">Cell inner membrane</keyword>
<dbReference type="GO" id="GO:0005886">
    <property type="term" value="C:plasma membrane"/>
    <property type="evidence" value="ECO:0007669"/>
    <property type="project" value="UniProtKB-SubCell"/>
</dbReference>
<protein>
    <recommendedName>
        <fullName evidence="4 12">Heme exporter protein D</fullName>
    </recommendedName>
</protein>
<evidence type="ECO:0000256" key="7">
    <source>
        <dbReference type="ARBA" id="ARBA00022519"/>
    </source>
</evidence>
<proteinExistence type="inferred from homology"/>
<dbReference type="Pfam" id="PF04995">
    <property type="entry name" value="CcmD"/>
    <property type="match status" value="1"/>
</dbReference>
<dbReference type="RefSeq" id="WP_024460141.1">
    <property type="nucleotide sequence ID" value="NZ_RJUK01000001.1"/>
</dbReference>
<keyword evidence="6 12" id="KW-1003">Cell membrane</keyword>
<evidence type="ECO:0000256" key="9">
    <source>
        <dbReference type="ARBA" id="ARBA00022748"/>
    </source>
</evidence>
<comment type="similarity">
    <text evidence="3 12">Belongs to the CcmD/CycX/HelD family.</text>
</comment>
<organism evidence="13 14">
    <name type="scientific">Marinimicrobium koreense</name>
    <dbReference type="NCBI Taxonomy" id="306545"/>
    <lineage>
        <taxon>Bacteria</taxon>
        <taxon>Pseudomonadati</taxon>
        <taxon>Pseudomonadota</taxon>
        <taxon>Gammaproteobacteria</taxon>
        <taxon>Cellvibrionales</taxon>
        <taxon>Cellvibrionaceae</taxon>
        <taxon>Marinimicrobium</taxon>
    </lineage>
</organism>
<name>A0A3N1NWB6_9GAMM</name>
<comment type="function">
    <text evidence="1 12">Required for the export of heme to the periplasm for the biogenesis of c-type cytochromes.</text>
</comment>
<dbReference type="EMBL" id="RJUK01000001">
    <property type="protein sequence ID" value="ROQ20119.1"/>
    <property type="molecule type" value="Genomic_DNA"/>
</dbReference>
<dbReference type="Proteomes" id="UP000273643">
    <property type="component" value="Unassembled WGS sequence"/>
</dbReference>
<keyword evidence="9 12" id="KW-0201">Cytochrome c-type biogenesis</keyword>
<comment type="caution">
    <text evidence="13">The sequence shown here is derived from an EMBL/GenBank/DDBJ whole genome shotgun (WGS) entry which is preliminary data.</text>
</comment>
<keyword evidence="10 12" id="KW-1133">Transmembrane helix</keyword>
<dbReference type="GO" id="GO:0017004">
    <property type="term" value="P:cytochrome complex assembly"/>
    <property type="evidence" value="ECO:0007669"/>
    <property type="project" value="UniProtKB-KW"/>
</dbReference>
<dbReference type="OrthoDB" id="9815607at2"/>
<keyword evidence="11 12" id="KW-0472">Membrane</keyword>
<dbReference type="GO" id="GO:1903607">
    <property type="term" value="P:cytochrome c biosynthetic process"/>
    <property type="evidence" value="ECO:0007669"/>
    <property type="project" value="TreeGrafter"/>
</dbReference>
<dbReference type="PANTHER" id="PTHR37531">
    <property type="entry name" value="HEME EXPORTER PROTEIN D"/>
    <property type="match status" value="1"/>
</dbReference>
<evidence type="ECO:0000256" key="6">
    <source>
        <dbReference type="ARBA" id="ARBA00022475"/>
    </source>
</evidence>
<evidence type="ECO:0000256" key="2">
    <source>
        <dbReference type="ARBA" id="ARBA00004377"/>
    </source>
</evidence>
<gene>
    <name evidence="13" type="ORF">EDC38_0715</name>
</gene>
<comment type="subcellular location">
    <subcellularLocation>
        <location evidence="2 12">Cell inner membrane</location>
        <topology evidence="2 12">Single-pass membrane protein</topology>
    </subcellularLocation>
</comment>
<dbReference type="PANTHER" id="PTHR37531:SF1">
    <property type="entry name" value="HEME EXPORTER PROTEIN D"/>
    <property type="match status" value="1"/>
</dbReference>
<evidence type="ECO:0000256" key="5">
    <source>
        <dbReference type="ARBA" id="ARBA00022448"/>
    </source>
</evidence>